<name>A0A2T4J6T6_FUSBL</name>
<dbReference type="InterPro" id="IPR027266">
    <property type="entry name" value="TrmE/GcvT-like"/>
</dbReference>
<gene>
    <name evidence="1" type="ORF">C5F44_13475</name>
</gene>
<dbReference type="Proteomes" id="UP000241362">
    <property type="component" value="Unassembled WGS sequence"/>
</dbReference>
<dbReference type="InterPro" id="IPR007375">
    <property type="entry name" value="SoxG"/>
</dbReference>
<protein>
    <submittedName>
        <fullName evidence="1">Sarcosine oxidase subunit gamma</fullName>
    </submittedName>
</protein>
<evidence type="ECO:0000313" key="1">
    <source>
        <dbReference type="EMBL" id="PTE13558.1"/>
    </source>
</evidence>
<dbReference type="AlphaFoldDB" id="A0A2T4J6T6"/>
<dbReference type="Pfam" id="PF04268">
    <property type="entry name" value="SoxG"/>
    <property type="match status" value="1"/>
</dbReference>
<dbReference type="Gene3D" id="3.30.1360.120">
    <property type="entry name" value="Probable tRNA modification gtpase trme, domain 1"/>
    <property type="match status" value="1"/>
</dbReference>
<keyword evidence="2" id="KW-1185">Reference proteome</keyword>
<dbReference type="SUPFAM" id="SSF103025">
    <property type="entry name" value="Folate-binding domain"/>
    <property type="match status" value="1"/>
</dbReference>
<accession>A0A2T4J6T6</accession>
<proteinExistence type="predicted"/>
<organism evidence="1 2">
    <name type="scientific">Fuscovulum blasticum DSM 2131</name>
    <dbReference type="NCBI Taxonomy" id="1188250"/>
    <lineage>
        <taxon>Bacteria</taxon>
        <taxon>Pseudomonadati</taxon>
        <taxon>Pseudomonadota</taxon>
        <taxon>Alphaproteobacteria</taxon>
        <taxon>Rhodobacterales</taxon>
        <taxon>Paracoccaceae</taxon>
        <taxon>Pseudogemmobacter</taxon>
    </lineage>
</organism>
<comment type="caution">
    <text evidence="1">The sequence shown here is derived from an EMBL/GenBank/DDBJ whole genome shotgun (WGS) entry which is preliminary data.</text>
</comment>
<dbReference type="EMBL" id="PZKE01000013">
    <property type="protein sequence ID" value="PTE13558.1"/>
    <property type="molecule type" value="Genomic_DNA"/>
</dbReference>
<sequence>MPELIAKQAWAGQASVTKAGLSLVPLEDRAIWSVALFPGGAEAAGAVLAPLGLGFPQPNRWVSAGAARLVWTGRDQAFLMGAEPPAGLAGAAAVTDQSGGWAGVALSGPGLAQALARLVPVDLTPAAFPEGAAIRAPVNHMSAVILRTGAEAVEIWVFRSMARTLWHELAEVLDRLEARIAIKG</sequence>
<reference evidence="1 2" key="1">
    <citation type="submission" date="2018-03" db="EMBL/GenBank/DDBJ databases">
        <title>Rhodobacter blasticus.</title>
        <authorList>
            <person name="Meyer T.E."/>
            <person name="Miller S."/>
            <person name="Lodha T."/>
            <person name="Gandham S."/>
            <person name="Chintalapati S."/>
            <person name="Chintalapati V.R."/>
        </authorList>
    </citation>
    <scope>NUCLEOTIDE SEQUENCE [LARGE SCALE GENOMIC DNA]</scope>
    <source>
        <strain evidence="1 2">DSM 2131</strain>
    </source>
</reference>
<evidence type="ECO:0000313" key="2">
    <source>
        <dbReference type="Proteomes" id="UP000241362"/>
    </source>
</evidence>
<dbReference type="RefSeq" id="WP_107674059.1">
    <property type="nucleotide sequence ID" value="NZ_PZKE01000013.1"/>
</dbReference>